<dbReference type="Gene3D" id="3.40.50.11660">
    <property type="entry name" value="Glycosyl transferase family 10, C-terminal domain"/>
    <property type="match status" value="1"/>
</dbReference>
<dbReference type="GO" id="GO:0032580">
    <property type="term" value="C:Golgi cisterna membrane"/>
    <property type="evidence" value="ECO:0007669"/>
    <property type="project" value="UniProtKB-SubCell"/>
</dbReference>
<keyword evidence="9 12" id="KW-0333">Golgi apparatus</keyword>
<dbReference type="InterPro" id="IPR038577">
    <property type="entry name" value="GT10-like_C_sf"/>
</dbReference>
<dbReference type="Proteomes" id="UP000005204">
    <property type="component" value="Unassembled WGS sequence"/>
</dbReference>
<evidence type="ECO:0000256" key="2">
    <source>
        <dbReference type="ARBA" id="ARBA00004922"/>
    </source>
</evidence>
<proteinExistence type="inferred from homology"/>
<dbReference type="Pfam" id="PF17039">
    <property type="entry name" value="Glyco_tran_10_N"/>
    <property type="match status" value="1"/>
</dbReference>
<dbReference type="EnsemblMetazoa" id="XM_038021575.1">
    <property type="protein sequence ID" value="XP_037877503.1"/>
    <property type="gene ID" value="LOC119631066"/>
</dbReference>
<dbReference type="Pfam" id="PF00852">
    <property type="entry name" value="Glyco_transf_10"/>
    <property type="match status" value="1"/>
</dbReference>
<keyword evidence="11" id="KW-0325">Glycoprotein</keyword>
<evidence type="ECO:0000256" key="11">
    <source>
        <dbReference type="ARBA" id="ARBA00023180"/>
    </source>
</evidence>
<comment type="similarity">
    <text evidence="3 12">Belongs to the glycosyltransferase 10 family.</text>
</comment>
<evidence type="ECO:0000256" key="3">
    <source>
        <dbReference type="ARBA" id="ARBA00008919"/>
    </source>
</evidence>
<feature type="domain" description="Fucosyltransferase C-terminal" evidence="13">
    <location>
        <begin position="136"/>
        <end position="320"/>
    </location>
</feature>
<evidence type="ECO:0000256" key="6">
    <source>
        <dbReference type="ARBA" id="ARBA00022692"/>
    </source>
</evidence>
<comment type="pathway">
    <text evidence="2">Protein modification; protein glycosylation.</text>
</comment>
<dbReference type="EnsemblMetazoa" id="XM_038021577.1">
    <property type="protein sequence ID" value="XP_037877505.1"/>
    <property type="gene ID" value="LOC119631066"/>
</dbReference>
<dbReference type="EC" id="2.4.1.-" evidence="12"/>
<dbReference type="GeneID" id="119631140"/>
<dbReference type="EnsemblMetazoa" id="XM_038016921.1">
    <property type="protein sequence ID" value="XP_037872849.1"/>
    <property type="gene ID" value="LOC119629780"/>
</dbReference>
<dbReference type="RefSeq" id="XP_062529395.1">
    <property type="nucleotide sequence ID" value="XM_062673411.1"/>
</dbReference>
<dbReference type="InterPro" id="IPR031481">
    <property type="entry name" value="Glyco_tran_10_N"/>
</dbReference>
<evidence type="ECO:0000256" key="8">
    <source>
        <dbReference type="ARBA" id="ARBA00022989"/>
    </source>
</evidence>
<dbReference type="PANTHER" id="PTHR48438">
    <property type="entry name" value="ALPHA-(1,3)-FUCOSYLTRANSFERASE C-RELATED"/>
    <property type="match status" value="1"/>
</dbReference>
<evidence type="ECO:0000256" key="1">
    <source>
        <dbReference type="ARBA" id="ARBA00004447"/>
    </source>
</evidence>
<dbReference type="EnsemblMetazoa" id="XM_038016920.1">
    <property type="protein sequence ID" value="XP_037872848.1"/>
    <property type="gene ID" value="LOC119629780"/>
</dbReference>
<keyword evidence="5 12" id="KW-0808">Transferase</keyword>
<evidence type="ECO:0000256" key="4">
    <source>
        <dbReference type="ARBA" id="ARBA00022676"/>
    </source>
</evidence>
<dbReference type="GO" id="GO:0008417">
    <property type="term" value="F:fucosyltransferase activity"/>
    <property type="evidence" value="ECO:0007669"/>
    <property type="project" value="InterPro"/>
</dbReference>
<evidence type="ECO:0000256" key="12">
    <source>
        <dbReference type="RuleBase" id="RU003832"/>
    </source>
</evidence>
<dbReference type="EnsemblMetazoa" id="XM_038021576.1">
    <property type="protein sequence ID" value="XP_037877504.1"/>
    <property type="gene ID" value="LOC119631066"/>
</dbReference>
<keyword evidence="10" id="KW-0472">Membrane</keyword>
<keyword evidence="4 12" id="KW-0328">Glycosyltransferase</keyword>
<evidence type="ECO:0000313" key="16">
    <source>
        <dbReference type="Proteomes" id="UP000005204"/>
    </source>
</evidence>
<dbReference type="InterPro" id="IPR055270">
    <property type="entry name" value="Glyco_tran_10_C"/>
</dbReference>
<keyword evidence="8" id="KW-1133">Transmembrane helix</keyword>
<name>A0A8R2R578_BOMMO</name>
<sequence length="327" mass="38737">MGKGQEGFIQRKCPHTNCFVTADRNLLGDYTKFDVIAFAGPDVVRMSERALPEKRSPHQKYAFATIESSDNYPVCSNRFDGYFNWTWTFRLDSEVRWGYFNVKDKNENVIGPNKIMHWMKIEDMEPVSEDFKIQLKSKSKAAAWFVSNCYTRSKREDFANELQVELKKHNLELDIYGRCGNLKCSRDTEEACDEMIREKYYFYLSFENSFGEDYVTEKLLHALEFDAVPVVYGGANYTRFMPEGIYLNARELGAAALAEKMAYLIKTPDRYIDMFKWKNHYTYFRKFRRVDTDEYCLFCTILNQEDKVKSISVYENFRKWWDPPNRC</sequence>
<dbReference type="KEGG" id="bmor:110386304"/>
<feature type="domain" description="Fucosyltransferase N-terminal" evidence="14">
    <location>
        <begin position="11"/>
        <end position="99"/>
    </location>
</feature>
<protein>
    <recommendedName>
        <fullName evidence="12">Fucosyltransferase</fullName>
        <ecNumber evidence="12">2.4.1.-</ecNumber>
    </recommendedName>
</protein>
<keyword evidence="6 12" id="KW-0812">Transmembrane</keyword>
<keyword evidence="16" id="KW-1185">Reference proteome</keyword>
<organism evidence="15 16">
    <name type="scientific">Bombyx mori</name>
    <name type="common">Silk moth</name>
    <dbReference type="NCBI Taxonomy" id="7091"/>
    <lineage>
        <taxon>Eukaryota</taxon>
        <taxon>Metazoa</taxon>
        <taxon>Ecdysozoa</taxon>
        <taxon>Arthropoda</taxon>
        <taxon>Hexapoda</taxon>
        <taxon>Insecta</taxon>
        <taxon>Pterygota</taxon>
        <taxon>Neoptera</taxon>
        <taxon>Endopterygota</taxon>
        <taxon>Lepidoptera</taxon>
        <taxon>Glossata</taxon>
        <taxon>Ditrysia</taxon>
        <taxon>Bombycoidea</taxon>
        <taxon>Bombycidae</taxon>
        <taxon>Bombycinae</taxon>
        <taxon>Bombyx</taxon>
    </lineage>
</organism>
<reference evidence="15" key="2">
    <citation type="submission" date="2022-06" db="UniProtKB">
        <authorList>
            <consortium name="EnsemblMetazoa"/>
        </authorList>
    </citation>
    <scope>IDENTIFICATION</scope>
    <source>
        <strain evidence="15">p50T (Dazao)</strain>
    </source>
</reference>
<evidence type="ECO:0000256" key="10">
    <source>
        <dbReference type="ARBA" id="ARBA00023136"/>
    </source>
</evidence>
<dbReference type="EnsemblMetazoa" id="XM_038021574.1">
    <property type="protein sequence ID" value="XP_037877502.1"/>
    <property type="gene ID" value="LOC119631066"/>
</dbReference>
<evidence type="ECO:0000256" key="9">
    <source>
        <dbReference type="ARBA" id="ARBA00023034"/>
    </source>
</evidence>
<keyword evidence="7" id="KW-0735">Signal-anchor</keyword>
<accession>A0A8R2R578</accession>
<dbReference type="EnsemblMetazoa" id="XM_038021578.1">
    <property type="protein sequence ID" value="XP_037877506.1"/>
    <property type="gene ID" value="LOC119631067"/>
</dbReference>
<dbReference type="InterPro" id="IPR001503">
    <property type="entry name" value="Glyco_trans_10"/>
</dbReference>
<evidence type="ECO:0000256" key="5">
    <source>
        <dbReference type="ARBA" id="ARBA00022679"/>
    </source>
</evidence>
<dbReference type="EnsemblMetazoa" id="XM_038016918.1">
    <property type="protein sequence ID" value="XP_037872846.1"/>
    <property type="gene ID" value="LOC119629779"/>
</dbReference>
<dbReference type="AlphaFoldDB" id="A0A8R2R578"/>
<evidence type="ECO:0000259" key="13">
    <source>
        <dbReference type="Pfam" id="PF00852"/>
    </source>
</evidence>
<dbReference type="GeneID" id="110386304"/>
<evidence type="ECO:0000259" key="14">
    <source>
        <dbReference type="Pfam" id="PF17039"/>
    </source>
</evidence>
<dbReference type="RefSeq" id="XP_062529397.1">
    <property type="nucleotide sequence ID" value="XM_062673413.1"/>
</dbReference>
<dbReference type="PANTHER" id="PTHR48438:SF1">
    <property type="entry name" value="ALPHA-(1,3)-FUCOSYLTRANSFERASE C-RELATED"/>
    <property type="match status" value="1"/>
</dbReference>
<evidence type="ECO:0000256" key="7">
    <source>
        <dbReference type="ARBA" id="ARBA00022968"/>
    </source>
</evidence>
<evidence type="ECO:0000313" key="15">
    <source>
        <dbReference type="EnsemblMetazoa" id="XP_037877503.1"/>
    </source>
</evidence>
<dbReference type="EnsemblMetazoa" id="XM_038021573.1">
    <property type="protein sequence ID" value="XP_037877501.1"/>
    <property type="gene ID" value="LOC119631066"/>
</dbReference>
<dbReference type="SUPFAM" id="SSF53756">
    <property type="entry name" value="UDP-Glycosyltransferase/glycogen phosphorylase"/>
    <property type="match status" value="1"/>
</dbReference>
<reference evidence="16" key="1">
    <citation type="journal article" date="2008" name="Insect Biochem. Mol. Biol.">
        <title>The genome of a lepidopteran model insect, the silkworm Bombyx mori.</title>
        <authorList>
            <consortium name="International Silkworm Genome Consortium"/>
        </authorList>
    </citation>
    <scope>NUCLEOTIDE SEQUENCE [LARGE SCALE GENOMIC DNA]</scope>
    <source>
        <strain evidence="16">p50T</strain>
    </source>
</reference>
<comment type="subcellular location">
    <subcellularLocation>
        <location evidence="1 12">Golgi apparatus</location>
        <location evidence="1 12">Golgi stack membrane</location>
        <topology evidence="1 12">Single-pass type II membrane protein</topology>
    </subcellularLocation>
</comment>